<keyword evidence="1" id="KW-1133">Transmembrane helix</keyword>
<name>M8EEF1_9BACL</name>
<dbReference type="RefSeq" id="WP_003387413.1">
    <property type="nucleotide sequence ID" value="NZ_APBN01000002.1"/>
</dbReference>
<accession>M8EEF1</accession>
<keyword evidence="1" id="KW-0812">Transmembrane</keyword>
<evidence type="ECO:0008006" key="4">
    <source>
        <dbReference type="Google" id="ProtNLM"/>
    </source>
</evidence>
<protein>
    <recommendedName>
        <fullName evidence="4">DUF1385 domain-containing protein</fullName>
    </recommendedName>
</protein>
<dbReference type="GeneID" id="89500389"/>
<evidence type="ECO:0000313" key="2">
    <source>
        <dbReference type="EMBL" id="EMT53865.1"/>
    </source>
</evidence>
<dbReference type="PATRIC" id="fig|1300222.3.peg.1568"/>
<keyword evidence="1" id="KW-0472">Membrane</keyword>
<evidence type="ECO:0000313" key="3">
    <source>
        <dbReference type="Proteomes" id="UP000012081"/>
    </source>
</evidence>
<dbReference type="EMBL" id="APBN01000002">
    <property type="protein sequence ID" value="EMT53865.1"/>
    <property type="molecule type" value="Genomic_DNA"/>
</dbReference>
<dbReference type="InterPro" id="IPR010787">
    <property type="entry name" value="DUF1385"/>
</dbReference>
<keyword evidence="3" id="KW-1185">Reference proteome</keyword>
<feature type="transmembrane region" description="Helical" evidence="1">
    <location>
        <begin position="44"/>
        <end position="69"/>
    </location>
</feature>
<dbReference type="STRING" id="1300222.I532_07615"/>
<dbReference type="OrthoDB" id="2147383at2"/>
<organism evidence="2 3">
    <name type="scientific">Brevibacillus borstelensis AK1</name>
    <dbReference type="NCBI Taxonomy" id="1300222"/>
    <lineage>
        <taxon>Bacteria</taxon>
        <taxon>Bacillati</taxon>
        <taxon>Bacillota</taxon>
        <taxon>Bacilli</taxon>
        <taxon>Bacillales</taxon>
        <taxon>Paenibacillaceae</taxon>
        <taxon>Brevibacillus</taxon>
    </lineage>
</organism>
<gene>
    <name evidence="2" type="ORF">I532_07615</name>
</gene>
<proteinExistence type="predicted"/>
<reference evidence="2 3" key="1">
    <citation type="submission" date="2013-03" db="EMBL/GenBank/DDBJ databases">
        <title>Assembly of a new bacterial strain Brevibacillus borstelensis AK1.</title>
        <authorList>
            <person name="Rajan I."/>
            <person name="PoliReddy D."/>
            <person name="Sugumar T."/>
            <person name="Rathinam K."/>
            <person name="Alqarawi S."/>
            <person name="Khalil A.B."/>
            <person name="Sivakumar N."/>
        </authorList>
    </citation>
    <scope>NUCLEOTIDE SEQUENCE [LARGE SCALE GENOMIC DNA]</scope>
    <source>
        <strain evidence="2 3">AK1</strain>
    </source>
</reference>
<dbReference type="AlphaFoldDB" id="M8EEF1"/>
<dbReference type="Pfam" id="PF07136">
    <property type="entry name" value="DUF1385"/>
    <property type="match status" value="1"/>
</dbReference>
<comment type="caution">
    <text evidence="2">The sequence shown here is derived from an EMBL/GenBank/DDBJ whole genome shotgun (WGS) entry which is preliminary data.</text>
</comment>
<evidence type="ECO:0000256" key="1">
    <source>
        <dbReference type="SAM" id="Phobius"/>
    </source>
</evidence>
<sequence>MIMGISFARGVLFHDRNVLACAEVKNGVIEVWAEKISLRTIGKLWVRIFFSFPWYYQLLHLGLVLYVLAALVYPEAAVVDPWWAAIYVAGFHFVFPRELKKFHGAEHKVFSYRGEKRLESWEEIARADIVNAGCSTNLVVCFFAGFLLAIPFVPLAFGVAAGCAGIFIGMVGDKLLRKYCGFLYRISAFFQRYLTTKEPNRLHLETAIRSYRQFEYIRSKELQATEAA</sequence>
<feature type="transmembrane region" description="Helical" evidence="1">
    <location>
        <begin position="156"/>
        <end position="176"/>
    </location>
</feature>
<dbReference type="Proteomes" id="UP000012081">
    <property type="component" value="Unassembled WGS sequence"/>
</dbReference>